<dbReference type="AlphaFoldDB" id="A0A918TSB9"/>
<protein>
    <submittedName>
        <fullName evidence="1">Uncharacterized protein</fullName>
    </submittedName>
</protein>
<name>A0A918TSB9_9BACT</name>
<dbReference type="RefSeq" id="WP_189570335.1">
    <property type="nucleotide sequence ID" value="NZ_BMXI01000010.1"/>
</dbReference>
<proteinExistence type="predicted"/>
<reference evidence="1" key="1">
    <citation type="journal article" date="2014" name="Int. J. Syst. Evol. Microbiol.">
        <title>Complete genome sequence of Corynebacterium casei LMG S-19264T (=DSM 44701T), isolated from a smear-ripened cheese.</title>
        <authorList>
            <consortium name="US DOE Joint Genome Institute (JGI-PGF)"/>
            <person name="Walter F."/>
            <person name="Albersmeier A."/>
            <person name="Kalinowski J."/>
            <person name="Ruckert C."/>
        </authorList>
    </citation>
    <scope>NUCLEOTIDE SEQUENCE</scope>
    <source>
        <strain evidence="1">KCTC 12988</strain>
    </source>
</reference>
<gene>
    <name evidence="1" type="ORF">GCM10007100_24780</name>
</gene>
<reference evidence="1" key="2">
    <citation type="submission" date="2020-09" db="EMBL/GenBank/DDBJ databases">
        <authorList>
            <person name="Sun Q."/>
            <person name="Kim S."/>
        </authorList>
    </citation>
    <scope>NUCLEOTIDE SEQUENCE</scope>
    <source>
        <strain evidence="1">KCTC 12988</strain>
    </source>
</reference>
<comment type="caution">
    <text evidence="1">The sequence shown here is derived from an EMBL/GenBank/DDBJ whole genome shotgun (WGS) entry which is preliminary data.</text>
</comment>
<sequence length="167" mass="18251">MSKNRAYSVVAVFLCLAAVFLTFLKREAFPLTLSKSRQKDPANQKAAGFYSQEKNGGRSNQPLNQTNFSLQHLRDFGFKISATRITPSSAEGALKVISPDGTVITGEDLRYSPKQKSFVVTGAVKIVQNRGALEVTLESVSQEGFVSIPPHQMNYSASETGWTTSTK</sequence>
<dbReference type="EMBL" id="BMXI01000010">
    <property type="protein sequence ID" value="GHC57001.1"/>
    <property type="molecule type" value="Genomic_DNA"/>
</dbReference>
<evidence type="ECO:0000313" key="2">
    <source>
        <dbReference type="Proteomes" id="UP000644507"/>
    </source>
</evidence>
<evidence type="ECO:0000313" key="1">
    <source>
        <dbReference type="EMBL" id="GHC57001.1"/>
    </source>
</evidence>
<dbReference type="Proteomes" id="UP000644507">
    <property type="component" value="Unassembled WGS sequence"/>
</dbReference>
<accession>A0A918TSB9</accession>
<organism evidence="1 2">
    <name type="scientific">Roseibacillus persicicus</name>
    <dbReference type="NCBI Taxonomy" id="454148"/>
    <lineage>
        <taxon>Bacteria</taxon>
        <taxon>Pseudomonadati</taxon>
        <taxon>Verrucomicrobiota</taxon>
        <taxon>Verrucomicrobiia</taxon>
        <taxon>Verrucomicrobiales</taxon>
        <taxon>Verrucomicrobiaceae</taxon>
        <taxon>Roseibacillus</taxon>
    </lineage>
</organism>
<keyword evidence="2" id="KW-1185">Reference proteome</keyword>